<organism evidence="2 3">
    <name type="scientific">Carnegiea gigantea</name>
    <dbReference type="NCBI Taxonomy" id="171969"/>
    <lineage>
        <taxon>Eukaryota</taxon>
        <taxon>Viridiplantae</taxon>
        <taxon>Streptophyta</taxon>
        <taxon>Embryophyta</taxon>
        <taxon>Tracheophyta</taxon>
        <taxon>Spermatophyta</taxon>
        <taxon>Magnoliopsida</taxon>
        <taxon>eudicotyledons</taxon>
        <taxon>Gunneridae</taxon>
        <taxon>Pentapetalae</taxon>
        <taxon>Caryophyllales</taxon>
        <taxon>Cactineae</taxon>
        <taxon>Cactaceae</taxon>
        <taxon>Cactoideae</taxon>
        <taxon>Echinocereeae</taxon>
        <taxon>Carnegiea</taxon>
    </lineage>
</organism>
<sequence>MTTSANVKYRRPRHRKPTAVHGTPCTSPTRGPRAQKRHKDMTEGMMAVGTVCTGNDPGGEPKGMHANASANELAEAPYQCVQRPELGTSLGGIASVILHNKAHTLGKTWDSFKPTPHADLRGYFCVSFEPTAVGGVKYVTHRILLALVLLWSNTYADMAQWEIVTLEWPEQRNYVDCVIMVSQWTDALYFDQDYVQYYRDKRLLSFIQGRVAHFR</sequence>
<feature type="compositionally biased region" description="Basic residues" evidence="1">
    <location>
        <begin position="8"/>
        <end position="18"/>
    </location>
</feature>
<reference evidence="2" key="1">
    <citation type="submission" date="2022-04" db="EMBL/GenBank/DDBJ databases">
        <title>Carnegiea gigantea Genome sequencing and assembly v2.</title>
        <authorList>
            <person name="Copetti D."/>
            <person name="Sanderson M.J."/>
            <person name="Burquez A."/>
            <person name="Wojciechowski M.F."/>
        </authorList>
    </citation>
    <scope>NUCLEOTIDE SEQUENCE</scope>
    <source>
        <strain evidence="2">SGP5-SGP5p</strain>
        <tissue evidence="2">Aerial part</tissue>
    </source>
</reference>
<evidence type="ECO:0000313" key="2">
    <source>
        <dbReference type="EMBL" id="KAJ8449219.1"/>
    </source>
</evidence>
<dbReference type="EMBL" id="JAKOGI010000023">
    <property type="protein sequence ID" value="KAJ8449219.1"/>
    <property type="molecule type" value="Genomic_DNA"/>
</dbReference>
<dbReference type="AlphaFoldDB" id="A0A9Q1QPC9"/>
<proteinExistence type="predicted"/>
<evidence type="ECO:0000313" key="3">
    <source>
        <dbReference type="Proteomes" id="UP001153076"/>
    </source>
</evidence>
<evidence type="ECO:0000256" key="1">
    <source>
        <dbReference type="SAM" id="MobiDB-lite"/>
    </source>
</evidence>
<dbReference type="Proteomes" id="UP001153076">
    <property type="component" value="Unassembled WGS sequence"/>
</dbReference>
<accession>A0A9Q1QPC9</accession>
<feature type="region of interest" description="Disordered" evidence="1">
    <location>
        <begin position="1"/>
        <end position="35"/>
    </location>
</feature>
<keyword evidence="3" id="KW-1185">Reference proteome</keyword>
<dbReference type="OrthoDB" id="1024009at2759"/>
<protein>
    <submittedName>
        <fullName evidence="2">Uncharacterized protein</fullName>
    </submittedName>
</protein>
<gene>
    <name evidence="2" type="ORF">Cgig2_021683</name>
</gene>
<comment type="caution">
    <text evidence="2">The sequence shown here is derived from an EMBL/GenBank/DDBJ whole genome shotgun (WGS) entry which is preliminary data.</text>
</comment>
<name>A0A9Q1QPC9_9CARY</name>